<protein>
    <submittedName>
        <fullName evidence="10">Capsular polysaccharide biosynthesis protein</fullName>
    </submittedName>
</protein>
<feature type="transmembrane region" description="Helical" evidence="7">
    <location>
        <begin position="25"/>
        <end position="46"/>
    </location>
</feature>
<comment type="similarity">
    <text evidence="2">Belongs to the CpsC/CapA family.</text>
</comment>
<dbReference type="PANTHER" id="PTHR32309:SF13">
    <property type="entry name" value="FERRIC ENTEROBACTIN TRANSPORT PROTEIN FEPE"/>
    <property type="match status" value="1"/>
</dbReference>
<dbReference type="Proteomes" id="UP000199208">
    <property type="component" value="Unassembled WGS sequence"/>
</dbReference>
<proteinExistence type="inferred from homology"/>
<dbReference type="STRING" id="1120920.SAMN03080599_00045"/>
<keyword evidence="6 7" id="KW-0472">Membrane</keyword>
<comment type="subcellular location">
    <subcellularLocation>
        <location evidence="1">Cell membrane</location>
        <topology evidence="1">Multi-pass membrane protein</topology>
    </subcellularLocation>
</comment>
<evidence type="ECO:0000256" key="7">
    <source>
        <dbReference type="SAM" id="Phobius"/>
    </source>
</evidence>
<dbReference type="GO" id="GO:0005886">
    <property type="term" value="C:plasma membrane"/>
    <property type="evidence" value="ECO:0007669"/>
    <property type="project" value="UniProtKB-SubCell"/>
</dbReference>
<organism evidence="10 11">
    <name type="scientific">Acidaminobacter hydrogenoformans DSM 2784</name>
    <dbReference type="NCBI Taxonomy" id="1120920"/>
    <lineage>
        <taxon>Bacteria</taxon>
        <taxon>Bacillati</taxon>
        <taxon>Bacillota</taxon>
        <taxon>Clostridia</taxon>
        <taxon>Peptostreptococcales</taxon>
        <taxon>Acidaminobacteraceae</taxon>
        <taxon>Acidaminobacter</taxon>
    </lineage>
</organism>
<evidence type="ECO:0000259" key="9">
    <source>
        <dbReference type="Pfam" id="PF13807"/>
    </source>
</evidence>
<feature type="domain" description="Tyrosine-protein kinase G-rich" evidence="9">
    <location>
        <begin position="148"/>
        <end position="199"/>
    </location>
</feature>
<dbReference type="Pfam" id="PF13807">
    <property type="entry name" value="GNVR"/>
    <property type="match status" value="1"/>
</dbReference>
<name>A0A1G5RPX9_9FIRM</name>
<evidence type="ECO:0000259" key="8">
    <source>
        <dbReference type="Pfam" id="PF02706"/>
    </source>
</evidence>
<evidence type="ECO:0000256" key="5">
    <source>
        <dbReference type="ARBA" id="ARBA00022989"/>
    </source>
</evidence>
<dbReference type="Pfam" id="PF02706">
    <property type="entry name" value="Wzz"/>
    <property type="match status" value="1"/>
</dbReference>
<evidence type="ECO:0000313" key="11">
    <source>
        <dbReference type="Proteomes" id="UP000199208"/>
    </source>
</evidence>
<dbReference type="RefSeq" id="WP_092588880.1">
    <property type="nucleotide sequence ID" value="NZ_FMWL01000001.1"/>
</dbReference>
<dbReference type="EMBL" id="FMWL01000001">
    <property type="protein sequence ID" value="SCZ76054.1"/>
    <property type="molecule type" value="Genomic_DNA"/>
</dbReference>
<dbReference type="AlphaFoldDB" id="A0A1G5RPX9"/>
<evidence type="ECO:0000256" key="3">
    <source>
        <dbReference type="ARBA" id="ARBA00022475"/>
    </source>
</evidence>
<dbReference type="InterPro" id="IPR032807">
    <property type="entry name" value="GNVR"/>
</dbReference>
<dbReference type="PANTHER" id="PTHR32309">
    <property type="entry name" value="TYROSINE-PROTEIN KINASE"/>
    <property type="match status" value="1"/>
</dbReference>
<reference evidence="10 11" key="1">
    <citation type="submission" date="2016-10" db="EMBL/GenBank/DDBJ databases">
        <authorList>
            <person name="de Groot N.N."/>
        </authorList>
    </citation>
    <scope>NUCLEOTIDE SEQUENCE [LARGE SCALE GENOMIC DNA]</scope>
    <source>
        <strain evidence="10 11">DSM 2784</strain>
    </source>
</reference>
<evidence type="ECO:0000313" key="10">
    <source>
        <dbReference type="EMBL" id="SCZ76054.1"/>
    </source>
</evidence>
<evidence type="ECO:0000256" key="2">
    <source>
        <dbReference type="ARBA" id="ARBA00006683"/>
    </source>
</evidence>
<keyword evidence="4 7" id="KW-0812">Transmembrane</keyword>
<dbReference type="InterPro" id="IPR050445">
    <property type="entry name" value="Bact_polysacc_biosynth/exp"/>
</dbReference>
<accession>A0A1G5RPX9</accession>
<dbReference type="GO" id="GO:0004713">
    <property type="term" value="F:protein tyrosine kinase activity"/>
    <property type="evidence" value="ECO:0007669"/>
    <property type="project" value="TreeGrafter"/>
</dbReference>
<gene>
    <name evidence="10" type="ORF">SAMN03080599_00045</name>
</gene>
<dbReference type="InterPro" id="IPR003856">
    <property type="entry name" value="LPS_length_determ_N"/>
</dbReference>
<keyword evidence="5 7" id="KW-1133">Transmembrane helix</keyword>
<evidence type="ECO:0000256" key="6">
    <source>
        <dbReference type="ARBA" id="ARBA00023136"/>
    </source>
</evidence>
<keyword evidence="3" id="KW-1003">Cell membrane</keyword>
<sequence length="232" mass="26070">MRQYDEMNVLGFRDVFYVFLKRIKIIAGLTLLSLTVSIIVTFFLMTPKYETFTILMLGRPADYGIEVGITAQDVQLNRQLVSTYAEIAKSNSVINQVSSNWGDGMTPLYIRERVKVTLLNNTELIKVTARDADPIIAAKLANQMAETFMKEVAKIMKIENVQIIDKAEIPRKPVSPRPELNLTAGTLFGMLSGAFLAFFLEITDQSIKTSDDVVKLLNLPVLGMIPEMTEER</sequence>
<evidence type="ECO:0000256" key="1">
    <source>
        <dbReference type="ARBA" id="ARBA00004651"/>
    </source>
</evidence>
<feature type="domain" description="Polysaccharide chain length determinant N-terminal" evidence="8">
    <location>
        <begin position="14"/>
        <end position="100"/>
    </location>
</feature>
<keyword evidence="11" id="KW-1185">Reference proteome</keyword>
<evidence type="ECO:0000256" key="4">
    <source>
        <dbReference type="ARBA" id="ARBA00022692"/>
    </source>
</evidence>
<dbReference type="OrthoDB" id="2360475at2"/>